<evidence type="ECO:0000259" key="1">
    <source>
        <dbReference type="Pfam" id="PF00149"/>
    </source>
</evidence>
<dbReference type="PANTHER" id="PTHR12905">
    <property type="entry name" value="METALLOPHOSPHOESTERASE"/>
    <property type="match status" value="1"/>
</dbReference>
<sequence length="274" mass="29670">MQNNKLIFACCSDTHGLHTSAGLEIPVGDVLLFAGDAGLDSKQDIQAFETWLSLLPHAHKVVVMGNMDSAAAVPANAPGPSSKLHTQQKCIPLKYGQSVCDEIVEVAGYRIFGSPWTPAFYGQWQLQSEEAARVHWERLLPPDAQVDIIMTHGPPHGYGDRTKGRHVGDKALLKAVQSLKRPPLLWVCGHIHESVGSYRVPHPAAPGEGILLINAAANNIRLGDSSAAPRAVEITGREKAEVSSDAAAAANGRIQTYARKPWRINKRTSITKKF</sequence>
<gene>
    <name evidence="2" type="ORF">CEUSTIGMA_g10677.t1</name>
</gene>
<evidence type="ECO:0000313" key="2">
    <source>
        <dbReference type="EMBL" id="GAX83251.1"/>
    </source>
</evidence>
<proteinExistence type="predicted"/>
<organism evidence="2 3">
    <name type="scientific">Chlamydomonas eustigma</name>
    <dbReference type="NCBI Taxonomy" id="1157962"/>
    <lineage>
        <taxon>Eukaryota</taxon>
        <taxon>Viridiplantae</taxon>
        <taxon>Chlorophyta</taxon>
        <taxon>core chlorophytes</taxon>
        <taxon>Chlorophyceae</taxon>
        <taxon>CS clade</taxon>
        <taxon>Chlamydomonadales</taxon>
        <taxon>Chlamydomonadaceae</taxon>
        <taxon>Chlamydomonas</taxon>
    </lineage>
</organism>
<dbReference type="PANTHER" id="PTHR12905:SF0">
    <property type="entry name" value="CALCINEURIN-LIKE PHOSPHOESTERASE DOMAIN-CONTAINING PROTEIN"/>
    <property type="match status" value="1"/>
</dbReference>
<dbReference type="Pfam" id="PF00149">
    <property type="entry name" value="Metallophos"/>
    <property type="match status" value="1"/>
</dbReference>
<dbReference type="Proteomes" id="UP000232323">
    <property type="component" value="Unassembled WGS sequence"/>
</dbReference>
<dbReference type="InterPro" id="IPR051693">
    <property type="entry name" value="UPF0046_metallophosphoest"/>
</dbReference>
<name>A0A250XJI5_9CHLO</name>
<dbReference type="SUPFAM" id="SSF56300">
    <property type="entry name" value="Metallo-dependent phosphatases"/>
    <property type="match status" value="1"/>
</dbReference>
<dbReference type="InterPro" id="IPR004843">
    <property type="entry name" value="Calcineurin-like_PHP"/>
</dbReference>
<evidence type="ECO:0000313" key="3">
    <source>
        <dbReference type="Proteomes" id="UP000232323"/>
    </source>
</evidence>
<dbReference type="GO" id="GO:0016787">
    <property type="term" value="F:hydrolase activity"/>
    <property type="evidence" value="ECO:0007669"/>
    <property type="project" value="InterPro"/>
</dbReference>
<comment type="caution">
    <text evidence="2">The sequence shown here is derived from an EMBL/GenBank/DDBJ whole genome shotgun (WGS) entry which is preliminary data.</text>
</comment>
<reference evidence="2 3" key="1">
    <citation type="submission" date="2017-08" db="EMBL/GenBank/DDBJ databases">
        <title>Acidophilic green algal genome provides insights into adaptation to an acidic environment.</title>
        <authorList>
            <person name="Hirooka S."/>
            <person name="Hirose Y."/>
            <person name="Kanesaki Y."/>
            <person name="Higuchi S."/>
            <person name="Fujiwara T."/>
            <person name="Onuma R."/>
            <person name="Era A."/>
            <person name="Ohbayashi R."/>
            <person name="Uzuka A."/>
            <person name="Nozaki H."/>
            <person name="Yoshikawa H."/>
            <person name="Miyagishima S.Y."/>
        </authorList>
    </citation>
    <scope>NUCLEOTIDE SEQUENCE [LARGE SCALE GENOMIC DNA]</scope>
    <source>
        <strain evidence="2 3">NIES-2499</strain>
    </source>
</reference>
<dbReference type="EMBL" id="BEGY01000094">
    <property type="protein sequence ID" value="GAX83251.1"/>
    <property type="molecule type" value="Genomic_DNA"/>
</dbReference>
<feature type="domain" description="Calcineurin-like phosphoesterase" evidence="1">
    <location>
        <begin position="8"/>
        <end position="193"/>
    </location>
</feature>
<dbReference type="OrthoDB" id="630188at2759"/>
<dbReference type="AlphaFoldDB" id="A0A250XJI5"/>
<dbReference type="Gene3D" id="3.60.21.10">
    <property type="match status" value="1"/>
</dbReference>
<dbReference type="InterPro" id="IPR029052">
    <property type="entry name" value="Metallo-depent_PP-like"/>
</dbReference>
<keyword evidence="3" id="KW-1185">Reference proteome</keyword>
<accession>A0A250XJI5</accession>
<protein>
    <recommendedName>
        <fullName evidence="1">Calcineurin-like phosphoesterase domain-containing protein</fullName>
    </recommendedName>
</protein>